<accession>A0AAV4R3C9</accession>
<dbReference type="Proteomes" id="UP001054945">
    <property type="component" value="Unassembled WGS sequence"/>
</dbReference>
<evidence type="ECO:0000256" key="1">
    <source>
        <dbReference type="SAM" id="Phobius"/>
    </source>
</evidence>
<evidence type="ECO:0000313" key="2">
    <source>
        <dbReference type="EMBL" id="GIY14583.1"/>
    </source>
</evidence>
<protein>
    <submittedName>
        <fullName evidence="2">Uncharacterized protein</fullName>
    </submittedName>
</protein>
<sequence length="88" mass="10021">MVKNDGSFRGIHPRGVLPFGKLCCWVLYFFLETATVAVILFGSGRVYFYANPITLSKQTSIKHNRTPEWDGGKGRILFRFSFNGQNNM</sequence>
<keyword evidence="1" id="KW-1133">Transmembrane helix</keyword>
<dbReference type="EMBL" id="BPLR01007111">
    <property type="protein sequence ID" value="GIY14583.1"/>
    <property type="molecule type" value="Genomic_DNA"/>
</dbReference>
<name>A0AAV4R3C9_CAEEX</name>
<proteinExistence type="predicted"/>
<reference evidence="2 3" key="1">
    <citation type="submission" date="2021-06" db="EMBL/GenBank/DDBJ databases">
        <title>Caerostris extrusa draft genome.</title>
        <authorList>
            <person name="Kono N."/>
            <person name="Arakawa K."/>
        </authorList>
    </citation>
    <scope>NUCLEOTIDE SEQUENCE [LARGE SCALE GENOMIC DNA]</scope>
</reference>
<feature type="transmembrane region" description="Helical" evidence="1">
    <location>
        <begin position="25"/>
        <end position="48"/>
    </location>
</feature>
<keyword evidence="1" id="KW-0472">Membrane</keyword>
<organism evidence="2 3">
    <name type="scientific">Caerostris extrusa</name>
    <name type="common">Bark spider</name>
    <name type="synonym">Caerostris bankana</name>
    <dbReference type="NCBI Taxonomy" id="172846"/>
    <lineage>
        <taxon>Eukaryota</taxon>
        <taxon>Metazoa</taxon>
        <taxon>Ecdysozoa</taxon>
        <taxon>Arthropoda</taxon>
        <taxon>Chelicerata</taxon>
        <taxon>Arachnida</taxon>
        <taxon>Araneae</taxon>
        <taxon>Araneomorphae</taxon>
        <taxon>Entelegynae</taxon>
        <taxon>Araneoidea</taxon>
        <taxon>Araneidae</taxon>
        <taxon>Caerostris</taxon>
    </lineage>
</organism>
<keyword evidence="3" id="KW-1185">Reference proteome</keyword>
<evidence type="ECO:0000313" key="3">
    <source>
        <dbReference type="Proteomes" id="UP001054945"/>
    </source>
</evidence>
<dbReference type="AlphaFoldDB" id="A0AAV4R3C9"/>
<keyword evidence="1" id="KW-0812">Transmembrane</keyword>
<comment type="caution">
    <text evidence="2">The sequence shown here is derived from an EMBL/GenBank/DDBJ whole genome shotgun (WGS) entry which is preliminary data.</text>
</comment>
<gene>
    <name evidence="2" type="ORF">CEXT_695441</name>
</gene>